<sequence>MGVTRSVQVIAIVAVVVVVAGLTFAYFRRPNNTDSGQSGTDPGMRCGTTVCQVVIGKSVGKDLVELLAGTGGGRIRVTGESGPYIFEMTIAESGATVTAESLDCRAAAISVCLVRGDAGGKVLGEVLFRKDGTWSRAQAAYLSSAGYLGLHDVNEDGTADIVSAQRACDGQCNDAFVQVFSALGANVGCTTPAPAREQLPGWPAPVPKLSQLRPCADS</sequence>
<organism evidence="2 3">
    <name type="scientific">Lentzea sokolovensis</name>
    <dbReference type="NCBI Taxonomy" id="3095429"/>
    <lineage>
        <taxon>Bacteria</taxon>
        <taxon>Bacillati</taxon>
        <taxon>Actinomycetota</taxon>
        <taxon>Actinomycetes</taxon>
        <taxon>Pseudonocardiales</taxon>
        <taxon>Pseudonocardiaceae</taxon>
        <taxon>Lentzea</taxon>
    </lineage>
</organism>
<name>A0ABU4UTQ3_9PSEU</name>
<accession>A0ABU4UTQ3</accession>
<reference evidence="2 3" key="1">
    <citation type="submission" date="2023-11" db="EMBL/GenBank/DDBJ databases">
        <title>Lentzea sokolovensis, sp. nov., Lentzea kristufkii, sp. nov., and Lentzea miocenensis, sp. nov., rare actinobacteria from Sokolov Coal Basin, Miocene lacustrine sediment, Czech Republic.</title>
        <authorList>
            <person name="Lara A."/>
            <person name="Kotroba L."/>
            <person name="Nouioui I."/>
            <person name="Neumann-Schaal M."/>
            <person name="Mast Y."/>
            <person name="Chronakova A."/>
        </authorList>
    </citation>
    <scope>NUCLEOTIDE SEQUENCE [LARGE SCALE GENOMIC DNA]</scope>
    <source>
        <strain evidence="2 3">BCCO 10_0061</strain>
    </source>
</reference>
<keyword evidence="1" id="KW-1133">Transmembrane helix</keyword>
<keyword evidence="1" id="KW-0472">Membrane</keyword>
<evidence type="ECO:0000313" key="2">
    <source>
        <dbReference type="EMBL" id="MDX8142824.1"/>
    </source>
</evidence>
<evidence type="ECO:0000256" key="1">
    <source>
        <dbReference type="SAM" id="Phobius"/>
    </source>
</evidence>
<protein>
    <submittedName>
        <fullName evidence="2">Uncharacterized protein</fullName>
    </submittedName>
</protein>
<gene>
    <name evidence="2" type="ORF">SK854_11925</name>
</gene>
<dbReference type="Proteomes" id="UP001285352">
    <property type="component" value="Unassembled WGS sequence"/>
</dbReference>
<reference evidence="2 3" key="2">
    <citation type="submission" date="2023-11" db="EMBL/GenBank/DDBJ databases">
        <authorList>
            <person name="Lara A.C."/>
            <person name="Chronakova A."/>
        </authorList>
    </citation>
    <scope>NUCLEOTIDE SEQUENCE [LARGE SCALE GENOMIC DNA]</scope>
    <source>
        <strain evidence="2 3">BCCO 10_0061</strain>
    </source>
</reference>
<keyword evidence="3" id="KW-1185">Reference proteome</keyword>
<comment type="caution">
    <text evidence="2">The sequence shown here is derived from an EMBL/GenBank/DDBJ whole genome shotgun (WGS) entry which is preliminary data.</text>
</comment>
<proteinExistence type="predicted"/>
<dbReference type="RefSeq" id="WP_319975121.1">
    <property type="nucleotide sequence ID" value="NZ_JAXAVU010000006.1"/>
</dbReference>
<evidence type="ECO:0000313" key="3">
    <source>
        <dbReference type="Proteomes" id="UP001285352"/>
    </source>
</evidence>
<keyword evidence="1" id="KW-0812">Transmembrane</keyword>
<dbReference type="EMBL" id="JAXAVU010000006">
    <property type="protein sequence ID" value="MDX8142824.1"/>
    <property type="molecule type" value="Genomic_DNA"/>
</dbReference>
<feature type="transmembrane region" description="Helical" evidence="1">
    <location>
        <begin position="6"/>
        <end position="27"/>
    </location>
</feature>